<accession>A0ABR1ZPN0</accession>
<keyword evidence="1" id="KW-0611">Plant defense</keyword>
<dbReference type="InterPro" id="IPR050905">
    <property type="entry name" value="Plant_NBS-LRR"/>
</dbReference>
<evidence type="ECO:0000313" key="4">
    <source>
        <dbReference type="Proteomes" id="UP001396334"/>
    </source>
</evidence>
<sequence length="221" mass="25196">MIFLLVQKSWRVSLLKNAKKMKSIVIVGANSTASPASASGHPLVFKYLKELHIGKLPELESIWQGEIASESFRALTTLTLKECRGIPILFSLNMVSQLPKLQNLHVEDCQSTENIIQAENSDEEVAFGSLKEFQLSNLPSLSSICVARLKLRSLEKILMRTCEKLTSLPQILDYASEFCEIQCDQDWWDKQDWSEQVSEQRFSSRPLKLHRNQISSTELFH</sequence>
<dbReference type="PANTHER" id="PTHR33463">
    <property type="entry name" value="NB-ARC DOMAIN-CONTAINING PROTEIN-RELATED"/>
    <property type="match status" value="1"/>
</dbReference>
<evidence type="ECO:0000259" key="2">
    <source>
        <dbReference type="Pfam" id="PF23247"/>
    </source>
</evidence>
<reference evidence="3 4" key="1">
    <citation type="journal article" date="2024" name="G3 (Bethesda)">
        <title>Genome assembly of Hibiscus sabdariffa L. provides insights into metabolisms of medicinal natural products.</title>
        <authorList>
            <person name="Kim T."/>
        </authorList>
    </citation>
    <scope>NUCLEOTIDE SEQUENCE [LARGE SCALE GENOMIC DNA]</scope>
    <source>
        <strain evidence="3">TK-2024</strain>
        <tissue evidence="3">Old leaves</tissue>
    </source>
</reference>
<protein>
    <recommendedName>
        <fullName evidence="2">Disease resistance protein At4g27190-like leucine-rich repeats domain-containing protein</fullName>
    </recommendedName>
</protein>
<dbReference type="EMBL" id="JBBPBN010000753">
    <property type="protein sequence ID" value="KAK8482635.1"/>
    <property type="molecule type" value="Genomic_DNA"/>
</dbReference>
<feature type="domain" description="Disease resistance protein At4g27190-like leucine-rich repeats" evidence="2">
    <location>
        <begin position="48"/>
        <end position="168"/>
    </location>
</feature>
<dbReference type="Proteomes" id="UP001396334">
    <property type="component" value="Unassembled WGS sequence"/>
</dbReference>
<gene>
    <name evidence="3" type="ORF">V6N11_080123</name>
</gene>
<name>A0ABR1ZPN0_9ROSI</name>
<dbReference type="SUPFAM" id="SSF52058">
    <property type="entry name" value="L domain-like"/>
    <property type="match status" value="1"/>
</dbReference>
<evidence type="ECO:0000313" key="3">
    <source>
        <dbReference type="EMBL" id="KAK8482635.1"/>
    </source>
</evidence>
<dbReference type="Pfam" id="PF23247">
    <property type="entry name" value="LRR_RPS2"/>
    <property type="match status" value="1"/>
</dbReference>
<comment type="caution">
    <text evidence="3">The sequence shown here is derived from an EMBL/GenBank/DDBJ whole genome shotgun (WGS) entry which is preliminary data.</text>
</comment>
<organism evidence="3 4">
    <name type="scientific">Hibiscus sabdariffa</name>
    <name type="common">roselle</name>
    <dbReference type="NCBI Taxonomy" id="183260"/>
    <lineage>
        <taxon>Eukaryota</taxon>
        <taxon>Viridiplantae</taxon>
        <taxon>Streptophyta</taxon>
        <taxon>Embryophyta</taxon>
        <taxon>Tracheophyta</taxon>
        <taxon>Spermatophyta</taxon>
        <taxon>Magnoliopsida</taxon>
        <taxon>eudicotyledons</taxon>
        <taxon>Gunneridae</taxon>
        <taxon>Pentapetalae</taxon>
        <taxon>rosids</taxon>
        <taxon>malvids</taxon>
        <taxon>Malvales</taxon>
        <taxon>Malvaceae</taxon>
        <taxon>Malvoideae</taxon>
        <taxon>Hibiscus</taxon>
    </lineage>
</organism>
<proteinExistence type="predicted"/>
<dbReference type="Gene3D" id="3.80.10.10">
    <property type="entry name" value="Ribonuclease Inhibitor"/>
    <property type="match status" value="1"/>
</dbReference>
<keyword evidence="4" id="KW-1185">Reference proteome</keyword>
<dbReference type="InterPro" id="IPR057135">
    <property type="entry name" value="At4g27190-like_LRR"/>
</dbReference>
<dbReference type="PANTHER" id="PTHR33463:SF203">
    <property type="entry name" value="AAA+ ATPASE DOMAIN-CONTAINING PROTEIN"/>
    <property type="match status" value="1"/>
</dbReference>
<evidence type="ECO:0000256" key="1">
    <source>
        <dbReference type="ARBA" id="ARBA00022821"/>
    </source>
</evidence>
<dbReference type="InterPro" id="IPR032675">
    <property type="entry name" value="LRR_dom_sf"/>
</dbReference>